<feature type="chain" id="PRO_5045676225" description="LamG-like jellyroll fold domain-containing protein" evidence="6">
    <location>
        <begin position="40"/>
        <end position="485"/>
    </location>
</feature>
<evidence type="ECO:0008006" key="9">
    <source>
        <dbReference type="Google" id="ProtNLM"/>
    </source>
</evidence>
<dbReference type="Proteomes" id="UP001476282">
    <property type="component" value="Unassembled WGS sequence"/>
</dbReference>
<comment type="caution">
    <text evidence="7">The sequence shown here is derived from an EMBL/GenBank/DDBJ whole genome shotgun (WGS) entry which is preliminary data.</text>
</comment>
<organism evidence="7 8">
    <name type="scientific">Haloferula sargassicola</name>
    <dbReference type="NCBI Taxonomy" id="490096"/>
    <lineage>
        <taxon>Bacteria</taxon>
        <taxon>Pseudomonadati</taxon>
        <taxon>Verrucomicrobiota</taxon>
        <taxon>Verrucomicrobiia</taxon>
        <taxon>Verrucomicrobiales</taxon>
        <taxon>Verrucomicrobiaceae</taxon>
        <taxon>Haloferula</taxon>
    </lineage>
</organism>
<dbReference type="InterPro" id="IPR059100">
    <property type="entry name" value="TSP3_bac"/>
</dbReference>
<name>A0ABP9UML5_9BACT</name>
<reference evidence="7 8" key="1">
    <citation type="submission" date="2024-02" db="EMBL/GenBank/DDBJ databases">
        <title>Haloferula sargassicola NBRC 104335.</title>
        <authorList>
            <person name="Ichikawa N."/>
            <person name="Katano-Makiyama Y."/>
            <person name="Hidaka K."/>
        </authorList>
    </citation>
    <scope>NUCLEOTIDE SEQUENCE [LARGE SCALE GENOMIC DNA]</scope>
    <source>
        <strain evidence="7 8">NBRC 104335</strain>
    </source>
</reference>
<evidence type="ECO:0000256" key="4">
    <source>
        <dbReference type="ARBA" id="ARBA00022837"/>
    </source>
</evidence>
<feature type="compositionally biased region" description="Acidic residues" evidence="5">
    <location>
        <begin position="465"/>
        <end position="476"/>
    </location>
</feature>
<feature type="region of interest" description="Disordered" evidence="5">
    <location>
        <begin position="464"/>
        <end position="485"/>
    </location>
</feature>
<dbReference type="Gene3D" id="2.60.120.200">
    <property type="match status" value="1"/>
</dbReference>
<gene>
    <name evidence="7" type="ORF">Hsar01_01782</name>
</gene>
<evidence type="ECO:0000256" key="1">
    <source>
        <dbReference type="ARBA" id="ARBA00004613"/>
    </source>
</evidence>
<comment type="subcellular location">
    <subcellularLocation>
        <location evidence="1">Secreted</location>
    </subcellularLocation>
</comment>
<protein>
    <recommendedName>
        <fullName evidence="9">LamG-like jellyroll fold domain-containing protein</fullName>
    </recommendedName>
</protein>
<dbReference type="EMBL" id="BAABRI010000008">
    <property type="protein sequence ID" value="GAA5482559.1"/>
    <property type="molecule type" value="Genomic_DNA"/>
</dbReference>
<evidence type="ECO:0000256" key="5">
    <source>
        <dbReference type="SAM" id="MobiDB-lite"/>
    </source>
</evidence>
<accession>A0ABP9UML5</accession>
<dbReference type="SUPFAM" id="SSF49899">
    <property type="entry name" value="Concanavalin A-like lectins/glucanases"/>
    <property type="match status" value="1"/>
</dbReference>
<evidence type="ECO:0000313" key="8">
    <source>
        <dbReference type="Proteomes" id="UP001476282"/>
    </source>
</evidence>
<keyword evidence="4" id="KW-0106">Calcium</keyword>
<evidence type="ECO:0000313" key="7">
    <source>
        <dbReference type="EMBL" id="GAA5482559.1"/>
    </source>
</evidence>
<evidence type="ECO:0000256" key="2">
    <source>
        <dbReference type="ARBA" id="ARBA00022525"/>
    </source>
</evidence>
<feature type="signal peptide" evidence="6">
    <location>
        <begin position="1"/>
        <end position="39"/>
    </location>
</feature>
<dbReference type="Pfam" id="PF18884">
    <property type="entry name" value="TSP3_bac"/>
    <property type="match status" value="3"/>
</dbReference>
<keyword evidence="2" id="KW-0964">Secreted</keyword>
<sequence length="485" mass="51891">MVWDRRNFAPIRMSSSRPRALIFLSALGAFTSACLPAEAILDTNSNGLSDLWERRFNHGLLFDASFYKGDDDDGDGWTNRQEAEAGTDPRSARPPFGMIRPEVEITPAGQALLTWPQVLGKHYEVEKSTTLLAGSWSLCSEPITPSGGSCTSEIHPGDDPADPLFLRITVSDRHSDADQLTDTEELTLGTDPYSADTDGDGLMDHEDPLPFNNPILTDPDGQNLDASLANGLIGRWDCESIGTFGTSRGVADIAPDGVAHHALSAADSLNLDNSGIISKGVRFNNWDDSLSAPGTLFAGRPAFSFSMWFKCQADTIQSRGGVVLFSLNTQLTGYPPLMLFISRAPTAFASQNVQIVGYAGASLVPIGTGALATGVRLDDGHYHHVSFVKSGTSGSAYIDGSLLASGVVPSTYTSTSTGYFSFGKAIPVANDTGTMFLGTMDRLRFYSRALTVAEIGKLYHHDSDGDGDTDLEEIESGTDPAVWGR</sequence>
<evidence type="ECO:0000256" key="3">
    <source>
        <dbReference type="ARBA" id="ARBA00022729"/>
    </source>
</evidence>
<keyword evidence="3 6" id="KW-0732">Signal</keyword>
<evidence type="ECO:0000256" key="6">
    <source>
        <dbReference type="SAM" id="SignalP"/>
    </source>
</evidence>
<dbReference type="PROSITE" id="PS51257">
    <property type="entry name" value="PROKAR_LIPOPROTEIN"/>
    <property type="match status" value="1"/>
</dbReference>
<feature type="region of interest" description="Disordered" evidence="5">
    <location>
        <begin position="174"/>
        <end position="193"/>
    </location>
</feature>
<feature type="region of interest" description="Disordered" evidence="5">
    <location>
        <begin position="73"/>
        <end position="95"/>
    </location>
</feature>
<proteinExistence type="predicted"/>
<keyword evidence="8" id="KW-1185">Reference proteome</keyword>
<dbReference type="InterPro" id="IPR013320">
    <property type="entry name" value="ConA-like_dom_sf"/>
</dbReference>
<dbReference type="Pfam" id="PF13385">
    <property type="entry name" value="Laminin_G_3"/>
    <property type="match status" value="1"/>
</dbReference>